<keyword evidence="5" id="KW-1185">Reference proteome</keyword>
<dbReference type="OrthoDB" id="1002013at2759"/>
<dbReference type="STRING" id="157652.A0A371GCR2"/>
<protein>
    <submittedName>
        <fullName evidence="4">Retrovirus-related Pol polyprotein from transposon 17.6</fullName>
    </submittedName>
</protein>
<dbReference type="SUPFAM" id="SSF56672">
    <property type="entry name" value="DNA/RNA polymerases"/>
    <property type="match status" value="1"/>
</dbReference>
<dbReference type="InterPro" id="IPR043502">
    <property type="entry name" value="DNA/RNA_pol_sf"/>
</dbReference>
<dbReference type="Gene3D" id="3.10.10.10">
    <property type="entry name" value="HIV Type 1 Reverse Transcriptase, subunit A, domain 1"/>
    <property type="match status" value="1"/>
</dbReference>
<dbReference type="InterPro" id="IPR043128">
    <property type="entry name" value="Rev_trsase/Diguanyl_cyclase"/>
</dbReference>
<organism evidence="4 5">
    <name type="scientific">Mucuna pruriens</name>
    <name type="common">Velvet bean</name>
    <name type="synonym">Dolichos pruriens</name>
    <dbReference type="NCBI Taxonomy" id="157652"/>
    <lineage>
        <taxon>Eukaryota</taxon>
        <taxon>Viridiplantae</taxon>
        <taxon>Streptophyta</taxon>
        <taxon>Embryophyta</taxon>
        <taxon>Tracheophyta</taxon>
        <taxon>Spermatophyta</taxon>
        <taxon>Magnoliopsida</taxon>
        <taxon>eudicotyledons</taxon>
        <taxon>Gunneridae</taxon>
        <taxon>Pentapetalae</taxon>
        <taxon>rosids</taxon>
        <taxon>fabids</taxon>
        <taxon>Fabales</taxon>
        <taxon>Fabaceae</taxon>
        <taxon>Papilionoideae</taxon>
        <taxon>50 kb inversion clade</taxon>
        <taxon>NPAAA clade</taxon>
        <taxon>indigoferoid/millettioid clade</taxon>
        <taxon>Phaseoleae</taxon>
        <taxon>Mucuna</taxon>
    </lineage>
</organism>
<dbReference type="Gene3D" id="3.30.70.270">
    <property type="match status" value="1"/>
</dbReference>
<dbReference type="CDD" id="cd01647">
    <property type="entry name" value="RT_LTR"/>
    <property type="match status" value="1"/>
</dbReference>
<dbReference type="Pfam" id="PF00078">
    <property type="entry name" value="RVT_1"/>
    <property type="match status" value="1"/>
</dbReference>
<proteinExistence type="predicted"/>
<feature type="non-terminal residue" evidence="4">
    <location>
        <position position="1"/>
    </location>
</feature>
<gene>
    <name evidence="4" type="primary">pol</name>
    <name evidence="4" type="ORF">CR513_30105</name>
</gene>
<evidence type="ECO:0000256" key="1">
    <source>
        <dbReference type="SAM" id="MobiDB-lite"/>
    </source>
</evidence>
<feature type="region of interest" description="Disordered" evidence="1">
    <location>
        <begin position="206"/>
        <end position="226"/>
    </location>
</feature>
<reference evidence="4" key="1">
    <citation type="submission" date="2018-05" db="EMBL/GenBank/DDBJ databases">
        <title>Draft genome of Mucuna pruriens seed.</title>
        <authorList>
            <person name="Nnadi N.E."/>
            <person name="Vos R."/>
            <person name="Hasami M.H."/>
            <person name="Devisetty U.K."/>
            <person name="Aguiy J.C."/>
        </authorList>
    </citation>
    <scope>NUCLEOTIDE SEQUENCE [LARGE SCALE GENOMIC DNA]</scope>
    <source>
        <strain evidence="4">JCA_2017</strain>
    </source>
</reference>
<dbReference type="PANTHER" id="PTHR35046:SF26">
    <property type="entry name" value="RNA-DIRECTED DNA POLYMERASE"/>
    <property type="match status" value="1"/>
</dbReference>
<evidence type="ECO:0000313" key="4">
    <source>
        <dbReference type="EMBL" id="RDX88319.1"/>
    </source>
</evidence>
<feature type="domain" description="Reverse transcriptase" evidence="3">
    <location>
        <begin position="83"/>
        <end position="172"/>
    </location>
</feature>
<dbReference type="AlphaFoldDB" id="A0A371GCR2"/>
<keyword evidence="2" id="KW-0732">Signal</keyword>
<evidence type="ECO:0000256" key="2">
    <source>
        <dbReference type="SAM" id="SignalP"/>
    </source>
</evidence>
<sequence length="336" mass="38697">MCLMLNSPLVSLLVAFGRMLNEFKDLFQEIPKGLPPLQGIEHQVDFVSRTSLPNQLTYKENLEEHPITRLDYLLDELHGVCVCVFSKIDLRSGYHQIHMKEGNEWKTTFKIKLKLYEWLVMPFGLTNVPNTFMKLMNHVLQSLIGKCVVVYFNDILVYFGCLDDHVMHVKSYLSLEKCTFCTSKVSLFAEMCPNKRAMIIKDNGDIESESSQEDISKNDRYSSDETTPYEGDLLMVRQLISALIEYDQTQRENIFHSQCIFKGNCCSLIIDGCNSVNVASLRLVKKLCLPIIPYSKPYRLQWLNSKGEMLVDKQYKDEILCDVVPMEVTHILLGKP</sequence>
<feature type="signal peptide" evidence="2">
    <location>
        <begin position="1"/>
        <end position="17"/>
    </location>
</feature>
<dbReference type="PANTHER" id="PTHR35046">
    <property type="entry name" value="ZINC KNUCKLE (CCHC-TYPE) FAMILY PROTEIN"/>
    <property type="match status" value="1"/>
</dbReference>
<dbReference type="Proteomes" id="UP000257109">
    <property type="component" value="Unassembled WGS sequence"/>
</dbReference>
<feature type="chain" id="PRO_5016778113" evidence="2">
    <location>
        <begin position="18"/>
        <end position="336"/>
    </location>
</feature>
<feature type="compositionally biased region" description="Basic and acidic residues" evidence="1">
    <location>
        <begin position="214"/>
        <end position="223"/>
    </location>
</feature>
<accession>A0A371GCR2</accession>
<name>A0A371GCR2_MUCPR</name>
<evidence type="ECO:0000259" key="3">
    <source>
        <dbReference type="Pfam" id="PF00078"/>
    </source>
</evidence>
<dbReference type="EMBL" id="QJKJ01005977">
    <property type="protein sequence ID" value="RDX88319.1"/>
    <property type="molecule type" value="Genomic_DNA"/>
</dbReference>
<dbReference type="InterPro" id="IPR000477">
    <property type="entry name" value="RT_dom"/>
</dbReference>
<comment type="caution">
    <text evidence="4">The sequence shown here is derived from an EMBL/GenBank/DDBJ whole genome shotgun (WGS) entry which is preliminary data.</text>
</comment>
<evidence type="ECO:0000313" key="5">
    <source>
        <dbReference type="Proteomes" id="UP000257109"/>
    </source>
</evidence>